<dbReference type="GO" id="GO:0005829">
    <property type="term" value="C:cytosol"/>
    <property type="evidence" value="ECO:0007669"/>
    <property type="project" value="TreeGrafter"/>
</dbReference>
<dbReference type="CDD" id="cd17932">
    <property type="entry name" value="DEXQc_UvrD"/>
    <property type="match status" value="1"/>
</dbReference>
<keyword evidence="2" id="KW-0378">Hydrolase</keyword>
<gene>
    <name evidence="12" type="ORF">TTHERM_00730290</name>
</gene>
<dbReference type="SUPFAM" id="SSF52540">
    <property type="entry name" value="P-loop containing nucleoside triphosphate hydrolases"/>
    <property type="match status" value="1"/>
</dbReference>
<keyword evidence="3 12" id="KW-0347">Helicase</keyword>
<feature type="domain" description="UvrD-like helicase C-terminal" evidence="11">
    <location>
        <begin position="209"/>
        <end position="309"/>
    </location>
</feature>
<sequence>MLNKNNFQLSEEQLKIVQSDIYQNQKIGACAGSGKTTTLIYRVKYLIDNNIEPQKIILTTFNVEAAQNLKKKAEQVLQPNDLKDLKIINIDKFIYEIYQNYLKMKDPLQVKCIKQSLKYISGLVLKYLTSDQGKHVVNQYSHFFFDEFQDINDIQYNILMEFCKNNCKIIAIGDEAQNIYSFRNSKLEFIQKKIDVDVDNYQNQKINIYQLSINFRSQSKIVEFCNQILVSMKQSNQMKSAKQSLQEEEKPIVKIYQSEQEQYEKIIKEIYDLVKKDKYQLSDIAILSPRNEEIKHIQAILQRKNYEVRNKNKYQQNETIIEQEQQQEEIPYKILKKNSNLLLLNILDDDNSPKLTLSTFHCSKGLEWKVVYIVGINDKQFPESFLTKSNQQYTEEQLIEIQRTFYVACTRSINFLNLSFVNNQGSNQFICRFMSQISEEYFQKEKNFHKKNIAKINLDKKQFIKKDEKQFQQNLKKNNHKESSLCQIISNFQFCDFEKINYYLQDLEKPKINTKLDKQKVAYVLKDLKPNNNCQNLISYLDLLLQRTIAEKFDINSGYRFERAEKILYSIYLDKKQYEIFNTFEKQFKDYCEITSNKKQFLEKLQTQYQTEQAKIQNINSSKQELECIYDKIKSFLKEKNIKFKDIQIQDEAKKYFPDNFQDKQQFYEFYQQFRDKQHIFLEYLKMRKSEQQTRKTQFIYELSKLDLIYQQKQECLYRSDTNDIQIYHKYSLVFNIQRFLKIIEAKKRNNKDFTIEIKKKVKDEDLYGVVDLLVDDTIYKFVYNFSEVCPIQIAHEDIIQQLAYALILNKQGAKITQISFYNIIEEDKIDYSIQNFIENPVKSKDYLEFLKEKANILKQQPVQQQIIQEQMPNLNLANEINNYQLQSNQNESQLILQFQDKFETEDSLKNKQQDQKNQMKLKKNQQINKDVSPNNDFFDQNQQQQKNLKNMPQNNLENKQLNQKENTIRSSQQQKYNPNITMVTKRHKQFELQFIK</sequence>
<feature type="domain" description="UvrD-like helicase C-terminal" evidence="11">
    <location>
        <begin position="324"/>
        <end position="421"/>
    </location>
</feature>
<dbReference type="GO" id="GO:0016787">
    <property type="term" value="F:hydrolase activity"/>
    <property type="evidence" value="ECO:0007669"/>
    <property type="project" value="UniProtKB-KW"/>
</dbReference>
<dbReference type="InParanoid" id="Q245I4"/>
<proteinExistence type="predicted"/>
<evidence type="ECO:0000259" key="11">
    <source>
        <dbReference type="Pfam" id="PF13361"/>
    </source>
</evidence>
<dbReference type="InterPro" id="IPR014016">
    <property type="entry name" value="UvrD-like_ATP-bd"/>
</dbReference>
<evidence type="ECO:0000313" key="13">
    <source>
        <dbReference type="Proteomes" id="UP000009168"/>
    </source>
</evidence>
<dbReference type="HOGENOM" id="CLU_007751_0_0_1"/>
<evidence type="ECO:0000256" key="8">
    <source>
        <dbReference type="ARBA" id="ARBA00048988"/>
    </source>
</evidence>
<evidence type="ECO:0000313" key="12">
    <source>
        <dbReference type="EMBL" id="EAS03380.2"/>
    </source>
</evidence>
<keyword evidence="13" id="KW-1185">Reference proteome</keyword>
<protein>
    <recommendedName>
        <fullName evidence="7">DNA 3'-5' helicase</fullName>
        <ecNumber evidence="7">5.6.2.4</ecNumber>
    </recommendedName>
</protein>
<dbReference type="GO" id="GO:0003677">
    <property type="term" value="F:DNA binding"/>
    <property type="evidence" value="ECO:0007669"/>
    <property type="project" value="InterPro"/>
</dbReference>
<dbReference type="GO" id="GO:0005524">
    <property type="term" value="F:ATP binding"/>
    <property type="evidence" value="ECO:0007669"/>
    <property type="project" value="UniProtKB-KW"/>
</dbReference>
<dbReference type="GO" id="GO:0000725">
    <property type="term" value="P:recombinational repair"/>
    <property type="evidence" value="ECO:0007669"/>
    <property type="project" value="TreeGrafter"/>
</dbReference>
<organism evidence="12 13">
    <name type="scientific">Tetrahymena thermophila (strain SB210)</name>
    <dbReference type="NCBI Taxonomy" id="312017"/>
    <lineage>
        <taxon>Eukaryota</taxon>
        <taxon>Sar</taxon>
        <taxon>Alveolata</taxon>
        <taxon>Ciliophora</taxon>
        <taxon>Intramacronucleata</taxon>
        <taxon>Oligohymenophorea</taxon>
        <taxon>Hymenostomatida</taxon>
        <taxon>Tetrahymenina</taxon>
        <taxon>Tetrahymenidae</taxon>
        <taxon>Tetrahymena</taxon>
    </lineage>
</organism>
<keyword evidence="4" id="KW-0067">ATP-binding</keyword>
<dbReference type="KEGG" id="tet:TTHERM_00730290"/>
<name>Q245I4_TETTS</name>
<dbReference type="EC" id="5.6.2.4" evidence="7"/>
<comment type="catalytic activity">
    <reaction evidence="8">
        <text>ATP + H2O = ADP + phosphate + H(+)</text>
        <dbReference type="Rhea" id="RHEA:13065"/>
        <dbReference type="ChEBI" id="CHEBI:15377"/>
        <dbReference type="ChEBI" id="CHEBI:15378"/>
        <dbReference type="ChEBI" id="CHEBI:30616"/>
        <dbReference type="ChEBI" id="CHEBI:43474"/>
        <dbReference type="ChEBI" id="CHEBI:456216"/>
        <dbReference type="EC" id="5.6.2.4"/>
    </reaction>
</comment>
<dbReference type="GO" id="GO:0043138">
    <property type="term" value="F:3'-5' DNA helicase activity"/>
    <property type="evidence" value="ECO:0007669"/>
    <property type="project" value="UniProtKB-EC"/>
</dbReference>
<feature type="region of interest" description="Disordered" evidence="9">
    <location>
        <begin position="910"/>
        <end position="939"/>
    </location>
</feature>
<evidence type="ECO:0000256" key="3">
    <source>
        <dbReference type="ARBA" id="ARBA00022806"/>
    </source>
</evidence>
<evidence type="ECO:0000256" key="6">
    <source>
        <dbReference type="ARBA" id="ARBA00034617"/>
    </source>
</evidence>
<dbReference type="AlphaFoldDB" id="Q245I4"/>
<feature type="domain" description="UvrD-like helicase ATP-binding" evidence="10">
    <location>
        <begin position="94"/>
        <end position="193"/>
    </location>
</feature>
<accession>Q245I4</accession>
<feature type="compositionally biased region" description="Low complexity" evidence="9">
    <location>
        <begin position="925"/>
        <end position="939"/>
    </location>
</feature>
<dbReference type="EMBL" id="GG662485">
    <property type="protein sequence ID" value="EAS03380.2"/>
    <property type="molecule type" value="Genomic_DNA"/>
</dbReference>
<evidence type="ECO:0000256" key="7">
    <source>
        <dbReference type="ARBA" id="ARBA00034808"/>
    </source>
</evidence>
<evidence type="ECO:0000256" key="2">
    <source>
        <dbReference type="ARBA" id="ARBA00022801"/>
    </source>
</evidence>
<evidence type="ECO:0000256" key="1">
    <source>
        <dbReference type="ARBA" id="ARBA00022741"/>
    </source>
</evidence>
<dbReference type="PANTHER" id="PTHR11070">
    <property type="entry name" value="UVRD / RECB / PCRA DNA HELICASE FAMILY MEMBER"/>
    <property type="match status" value="1"/>
</dbReference>
<dbReference type="InterPro" id="IPR014017">
    <property type="entry name" value="DNA_helicase_UvrD-like_C"/>
</dbReference>
<evidence type="ECO:0000256" key="5">
    <source>
        <dbReference type="ARBA" id="ARBA00023235"/>
    </source>
</evidence>
<reference evidence="13" key="1">
    <citation type="journal article" date="2006" name="PLoS Biol.">
        <title>Macronuclear genome sequence of the ciliate Tetrahymena thermophila, a model eukaryote.</title>
        <authorList>
            <person name="Eisen J.A."/>
            <person name="Coyne R.S."/>
            <person name="Wu M."/>
            <person name="Wu D."/>
            <person name="Thiagarajan M."/>
            <person name="Wortman J.R."/>
            <person name="Badger J.H."/>
            <person name="Ren Q."/>
            <person name="Amedeo P."/>
            <person name="Jones K.M."/>
            <person name="Tallon L.J."/>
            <person name="Delcher A.L."/>
            <person name="Salzberg S.L."/>
            <person name="Silva J.C."/>
            <person name="Haas B.J."/>
            <person name="Majoros W.H."/>
            <person name="Farzad M."/>
            <person name="Carlton J.M."/>
            <person name="Smith R.K. Jr."/>
            <person name="Garg J."/>
            <person name="Pearlman R.E."/>
            <person name="Karrer K.M."/>
            <person name="Sun L."/>
            <person name="Manning G."/>
            <person name="Elde N.C."/>
            <person name="Turkewitz A.P."/>
            <person name="Asai D.J."/>
            <person name="Wilkes D.E."/>
            <person name="Wang Y."/>
            <person name="Cai H."/>
            <person name="Collins K."/>
            <person name="Stewart B.A."/>
            <person name="Lee S.R."/>
            <person name="Wilamowska K."/>
            <person name="Weinberg Z."/>
            <person name="Ruzzo W.L."/>
            <person name="Wloga D."/>
            <person name="Gaertig J."/>
            <person name="Frankel J."/>
            <person name="Tsao C.-C."/>
            <person name="Gorovsky M.A."/>
            <person name="Keeling P.J."/>
            <person name="Waller R.F."/>
            <person name="Patron N.J."/>
            <person name="Cherry J.M."/>
            <person name="Stover N.A."/>
            <person name="Krieger C.J."/>
            <person name="del Toro C."/>
            <person name="Ryder H.F."/>
            <person name="Williamson S.C."/>
            <person name="Barbeau R.A."/>
            <person name="Hamilton E.P."/>
            <person name="Orias E."/>
        </authorList>
    </citation>
    <scope>NUCLEOTIDE SEQUENCE [LARGE SCALE GENOMIC DNA]</scope>
    <source>
        <strain evidence="13">SB210</strain>
    </source>
</reference>
<dbReference type="InterPro" id="IPR000212">
    <property type="entry name" value="DNA_helicase_UvrD/REP"/>
</dbReference>
<dbReference type="Pfam" id="PF13361">
    <property type="entry name" value="UvrD_C"/>
    <property type="match status" value="2"/>
</dbReference>
<comment type="catalytic activity">
    <reaction evidence="6">
        <text>Couples ATP hydrolysis with the unwinding of duplex DNA by translocating in the 3'-5' direction.</text>
        <dbReference type="EC" id="5.6.2.4"/>
    </reaction>
</comment>
<dbReference type="OrthoDB" id="417752at2759"/>
<dbReference type="GeneID" id="7831753"/>
<dbReference type="InterPro" id="IPR027417">
    <property type="entry name" value="P-loop_NTPase"/>
</dbReference>
<keyword evidence="5" id="KW-0413">Isomerase</keyword>
<dbReference type="Proteomes" id="UP000009168">
    <property type="component" value="Unassembled WGS sequence"/>
</dbReference>
<dbReference type="Gene3D" id="3.40.50.300">
    <property type="entry name" value="P-loop containing nucleotide triphosphate hydrolases"/>
    <property type="match status" value="2"/>
</dbReference>
<dbReference type="STRING" id="312017.Q245I4"/>
<evidence type="ECO:0000256" key="4">
    <source>
        <dbReference type="ARBA" id="ARBA00022840"/>
    </source>
</evidence>
<dbReference type="RefSeq" id="XP_001023625.2">
    <property type="nucleotide sequence ID" value="XM_001023625.2"/>
</dbReference>
<evidence type="ECO:0000256" key="9">
    <source>
        <dbReference type="SAM" id="MobiDB-lite"/>
    </source>
</evidence>
<dbReference type="Pfam" id="PF00580">
    <property type="entry name" value="UvrD-helicase"/>
    <property type="match status" value="1"/>
</dbReference>
<evidence type="ECO:0000259" key="10">
    <source>
        <dbReference type="Pfam" id="PF00580"/>
    </source>
</evidence>
<dbReference type="PANTHER" id="PTHR11070:SF2">
    <property type="entry name" value="ATP-DEPENDENT DNA HELICASE SRS2"/>
    <property type="match status" value="1"/>
</dbReference>
<keyword evidence="1" id="KW-0547">Nucleotide-binding</keyword>